<accession>W9SWK9</accession>
<keyword evidence="6 8" id="KW-1133">Transmembrane helix</keyword>
<dbReference type="AlphaFoldDB" id="W9SWK9"/>
<comment type="subcellular location">
    <subcellularLocation>
        <location evidence="1 8">Cell membrane</location>
        <topology evidence="1 8">Multi-pass membrane protein</topology>
    </subcellularLocation>
</comment>
<organism evidence="10 11">
    <name type="scientific">Morus notabilis</name>
    <dbReference type="NCBI Taxonomy" id="981085"/>
    <lineage>
        <taxon>Eukaryota</taxon>
        <taxon>Viridiplantae</taxon>
        <taxon>Streptophyta</taxon>
        <taxon>Embryophyta</taxon>
        <taxon>Tracheophyta</taxon>
        <taxon>Spermatophyta</taxon>
        <taxon>Magnoliopsida</taxon>
        <taxon>eudicotyledons</taxon>
        <taxon>Gunneridae</taxon>
        <taxon>Pentapetalae</taxon>
        <taxon>rosids</taxon>
        <taxon>fabids</taxon>
        <taxon>Rosales</taxon>
        <taxon>Moraceae</taxon>
        <taxon>Moreae</taxon>
        <taxon>Morus</taxon>
    </lineage>
</organism>
<dbReference type="STRING" id="981085.W9SWK9"/>
<evidence type="ECO:0000256" key="2">
    <source>
        <dbReference type="ARBA" id="ARBA00007651"/>
    </source>
</evidence>
<feature type="transmembrane region" description="Helical" evidence="8">
    <location>
        <begin position="120"/>
        <end position="146"/>
    </location>
</feature>
<evidence type="ECO:0000313" key="10">
    <source>
        <dbReference type="EMBL" id="EXC31032.1"/>
    </source>
</evidence>
<dbReference type="NCBIfam" id="TIGR01569">
    <property type="entry name" value="A_tha_TIGR01569"/>
    <property type="match status" value="1"/>
</dbReference>
<name>W9SWK9_9ROSA</name>
<keyword evidence="4 8" id="KW-1003">Cell membrane</keyword>
<proteinExistence type="inferred from homology"/>
<dbReference type="Proteomes" id="UP000030645">
    <property type="component" value="Unassembled WGS sequence"/>
</dbReference>
<comment type="subunit">
    <text evidence="3 8">Homodimer and heterodimers.</text>
</comment>
<dbReference type="InterPro" id="IPR006459">
    <property type="entry name" value="CASP/CASPL"/>
</dbReference>
<keyword evidence="11" id="KW-1185">Reference proteome</keyword>
<comment type="caution">
    <text evidence="8">Lacks conserved residue(s) required for the propagation of feature annotation.</text>
</comment>
<reference evidence="11" key="1">
    <citation type="submission" date="2013-01" db="EMBL/GenBank/DDBJ databases">
        <title>Draft Genome Sequence of a Mulberry Tree, Morus notabilis C.K. Schneid.</title>
        <authorList>
            <person name="He N."/>
            <person name="Zhao S."/>
        </authorList>
    </citation>
    <scope>NUCLEOTIDE SEQUENCE</scope>
</reference>
<keyword evidence="7 8" id="KW-0472">Membrane</keyword>
<feature type="domain" description="Casparian strip membrane protein" evidence="9">
    <location>
        <begin position="43"/>
        <end position="181"/>
    </location>
</feature>
<dbReference type="Pfam" id="PF04535">
    <property type="entry name" value="CASP_dom"/>
    <property type="match status" value="1"/>
</dbReference>
<keyword evidence="5 8" id="KW-0812">Transmembrane</keyword>
<sequence length="217" mass="23017">MDKREKGGINYGSVGESSPCPMMTMRGVDEAAAGNSDGVVNGIRTAETLLRLVPIAPCIAALVVMLHNSQTNDFGSVSYTHLGAFRHLVHVNGICAGYSLLSAVIAAMPRPPKISQAWTFFVLDQVMTYLVLAAGAVSTEVLYLAFKGNATITWSSACSSFGSFCHKATASVAITFVVVVCYAVLSLISSYKLFSNYDAPAVNYPTKASIEVTTFHG</sequence>
<feature type="transmembrane region" description="Helical" evidence="8">
    <location>
        <begin position="87"/>
        <end position="108"/>
    </location>
</feature>
<dbReference type="GO" id="GO:0005886">
    <property type="term" value="C:plasma membrane"/>
    <property type="evidence" value="ECO:0007669"/>
    <property type="project" value="UniProtKB-SubCell"/>
</dbReference>
<evidence type="ECO:0000256" key="5">
    <source>
        <dbReference type="ARBA" id="ARBA00022692"/>
    </source>
</evidence>
<dbReference type="EMBL" id="KE346220">
    <property type="protein sequence ID" value="EXC31032.1"/>
    <property type="molecule type" value="Genomic_DNA"/>
</dbReference>
<evidence type="ECO:0000256" key="7">
    <source>
        <dbReference type="ARBA" id="ARBA00023136"/>
    </source>
</evidence>
<protein>
    <recommendedName>
        <fullName evidence="8">CASP-like protein</fullName>
    </recommendedName>
</protein>
<evidence type="ECO:0000313" key="11">
    <source>
        <dbReference type="Proteomes" id="UP000030645"/>
    </source>
</evidence>
<feature type="transmembrane region" description="Helical" evidence="8">
    <location>
        <begin position="166"/>
        <end position="188"/>
    </location>
</feature>
<evidence type="ECO:0000256" key="3">
    <source>
        <dbReference type="ARBA" id="ARBA00011489"/>
    </source>
</evidence>
<evidence type="ECO:0000256" key="8">
    <source>
        <dbReference type="RuleBase" id="RU361233"/>
    </source>
</evidence>
<evidence type="ECO:0000259" key="9">
    <source>
        <dbReference type="Pfam" id="PF04535"/>
    </source>
</evidence>
<comment type="similarity">
    <text evidence="2 8">Belongs to the Casparian strip membrane proteins (CASP) family.</text>
</comment>
<dbReference type="InterPro" id="IPR006702">
    <property type="entry name" value="CASP_dom"/>
</dbReference>
<dbReference type="PANTHER" id="PTHR33573:SF46">
    <property type="entry name" value="CASP-LIKE PROTEIN 2A1"/>
    <property type="match status" value="1"/>
</dbReference>
<gene>
    <name evidence="10" type="ORF">L484_021334</name>
</gene>
<evidence type="ECO:0000256" key="6">
    <source>
        <dbReference type="ARBA" id="ARBA00022989"/>
    </source>
</evidence>
<dbReference type="eggNOG" id="ENOG502S0J7">
    <property type="taxonomic scope" value="Eukaryota"/>
</dbReference>
<dbReference type="OrthoDB" id="749363at2759"/>
<evidence type="ECO:0000256" key="4">
    <source>
        <dbReference type="ARBA" id="ARBA00022475"/>
    </source>
</evidence>
<dbReference type="KEGG" id="mnt:21404193"/>
<dbReference type="PANTHER" id="PTHR33573">
    <property type="entry name" value="CASP-LIKE PROTEIN 4A4"/>
    <property type="match status" value="1"/>
</dbReference>
<evidence type="ECO:0000256" key="1">
    <source>
        <dbReference type="ARBA" id="ARBA00004651"/>
    </source>
</evidence>